<dbReference type="GO" id="GO:0009395">
    <property type="term" value="P:phospholipid catabolic process"/>
    <property type="evidence" value="ECO:0007669"/>
    <property type="project" value="TreeGrafter"/>
</dbReference>
<dbReference type="InterPro" id="IPR024632">
    <property type="entry name" value="PLipase_D_C"/>
</dbReference>
<dbReference type="Gene3D" id="2.30.30.60">
    <property type="match status" value="1"/>
</dbReference>
<dbReference type="SMART" id="SM00239">
    <property type="entry name" value="C2"/>
    <property type="match status" value="1"/>
</dbReference>
<dbReference type="EMBL" id="OU466862">
    <property type="protein sequence ID" value="CAH2069107.1"/>
    <property type="molecule type" value="Genomic_DNA"/>
</dbReference>
<dbReference type="GO" id="GO:0005886">
    <property type="term" value="C:plasma membrane"/>
    <property type="evidence" value="ECO:0007669"/>
    <property type="project" value="TreeGrafter"/>
</dbReference>
<dbReference type="Gene3D" id="1.10.287.1260">
    <property type="match status" value="1"/>
</dbReference>
<evidence type="ECO:0000256" key="2">
    <source>
        <dbReference type="ARBA" id="ARBA00001913"/>
    </source>
</evidence>
<dbReference type="SMART" id="SM00155">
    <property type="entry name" value="PLDc"/>
    <property type="match status" value="2"/>
</dbReference>
<organism evidence="25 26">
    <name type="scientific">Thlaspi arvense</name>
    <name type="common">Field penny-cress</name>
    <dbReference type="NCBI Taxonomy" id="13288"/>
    <lineage>
        <taxon>Eukaryota</taxon>
        <taxon>Viridiplantae</taxon>
        <taxon>Streptophyta</taxon>
        <taxon>Embryophyta</taxon>
        <taxon>Tracheophyta</taxon>
        <taxon>Spermatophyta</taxon>
        <taxon>Magnoliopsida</taxon>
        <taxon>eudicotyledons</taxon>
        <taxon>Gunneridae</taxon>
        <taxon>Pentapetalae</taxon>
        <taxon>rosids</taxon>
        <taxon>malvids</taxon>
        <taxon>Brassicales</taxon>
        <taxon>Brassicaceae</taxon>
        <taxon>Thlaspideae</taxon>
        <taxon>Thlaspi</taxon>
    </lineage>
</organism>
<dbReference type="Gene3D" id="3.30.870.10">
    <property type="entry name" value="Endonuclease Chain A"/>
    <property type="match status" value="2"/>
</dbReference>
<dbReference type="SUPFAM" id="SSF49562">
    <property type="entry name" value="C2 domain (Calcium/lipid-binding domain, CaLB)"/>
    <property type="match status" value="1"/>
</dbReference>
<feature type="domain" description="PLD phosphodiesterase" evidence="24">
    <location>
        <begin position="1488"/>
        <end position="1515"/>
    </location>
</feature>
<evidence type="ECO:0000256" key="8">
    <source>
        <dbReference type="ARBA" id="ARBA00012027"/>
    </source>
</evidence>
<feature type="compositionally biased region" description="Low complexity" evidence="21">
    <location>
        <begin position="732"/>
        <end position="746"/>
    </location>
</feature>
<feature type="region of interest" description="Disordered" evidence="21">
    <location>
        <begin position="796"/>
        <end position="821"/>
    </location>
</feature>
<dbReference type="PANTHER" id="PTHR18896">
    <property type="entry name" value="PHOSPHOLIPASE D"/>
    <property type="match status" value="1"/>
</dbReference>
<reference evidence="25 26" key="1">
    <citation type="submission" date="2022-03" db="EMBL/GenBank/DDBJ databases">
        <authorList>
            <person name="Nunn A."/>
            <person name="Chopra R."/>
            <person name="Nunn A."/>
            <person name="Contreras Garrido A."/>
        </authorList>
    </citation>
    <scope>NUCLEOTIDE SEQUENCE [LARGE SCALE GENOMIC DNA]</scope>
</reference>
<comment type="subcellular location">
    <subcellularLocation>
        <location evidence="5">Cytoplasm</location>
    </subcellularLocation>
    <subcellularLocation>
        <location evidence="3">Membrane</location>
        <topology evidence="3">Multi-pass membrane protein</topology>
    </subcellularLocation>
    <subcellularLocation>
        <location evidence="4">Membrane</location>
        <topology evidence="4">Peripheral membrane protein</topology>
    </subcellularLocation>
</comment>
<name>A0AAU9SQ23_THLAR</name>
<comment type="similarity">
    <text evidence="7">Belongs to the phospholipase D family. C2-PLD subfamily.</text>
</comment>
<dbReference type="InterPro" id="IPR006685">
    <property type="entry name" value="MscS_channel_2nd"/>
</dbReference>
<evidence type="ECO:0000256" key="4">
    <source>
        <dbReference type="ARBA" id="ARBA00004170"/>
    </source>
</evidence>
<evidence type="ECO:0000259" key="24">
    <source>
        <dbReference type="PROSITE" id="PS50035"/>
    </source>
</evidence>
<evidence type="ECO:0000256" key="3">
    <source>
        <dbReference type="ARBA" id="ARBA00004141"/>
    </source>
</evidence>
<dbReference type="PROSITE" id="PS50004">
    <property type="entry name" value="C2"/>
    <property type="match status" value="1"/>
</dbReference>
<gene>
    <name evidence="25" type="ORF">TAV2_LOCUS19246</name>
</gene>
<feature type="compositionally biased region" description="Pro residues" evidence="21">
    <location>
        <begin position="720"/>
        <end position="731"/>
    </location>
</feature>
<feature type="transmembrane region" description="Helical" evidence="22">
    <location>
        <begin position="268"/>
        <end position="287"/>
    </location>
</feature>
<dbReference type="GO" id="GO:0004630">
    <property type="term" value="F:phospholipase D activity"/>
    <property type="evidence" value="ECO:0007669"/>
    <property type="project" value="UniProtKB-EC"/>
</dbReference>
<comment type="catalytic activity">
    <reaction evidence="1">
        <text>a 1,2-diacyl-sn-glycero-3-phosphocholine + H2O = a 1,2-diacyl-sn-glycero-3-phosphate + choline + H(+)</text>
        <dbReference type="Rhea" id="RHEA:14445"/>
        <dbReference type="ChEBI" id="CHEBI:15354"/>
        <dbReference type="ChEBI" id="CHEBI:15377"/>
        <dbReference type="ChEBI" id="CHEBI:15378"/>
        <dbReference type="ChEBI" id="CHEBI:57643"/>
        <dbReference type="ChEBI" id="CHEBI:58608"/>
        <dbReference type="EC" id="3.1.4.4"/>
    </reaction>
</comment>
<keyword evidence="13" id="KW-0378">Hydrolase</keyword>
<evidence type="ECO:0000256" key="21">
    <source>
        <dbReference type="SAM" id="MobiDB-lite"/>
    </source>
</evidence>
<evidence type="ECO:0000256" key="22">
    <source>
        <dbReference type="SAM" id="Phobius"/>
    </source>
</evidence>
<dbReference type="InterPro" id="IPR023408">
    <property type="entry name" value="MscS_beta-dom_sf"/>
</dbReference>
<keyword evidence="11" id="KW-0479">Metal-binding</keyword>
<feature type="domain" description="PLD phosphodiesterase" evidence="24">
    <location>
        <begin position="1154"/>
        <end position="1189"/>
    </location>
</feature>
<evidence type="ECO:0000256" key="16">
    <source>
        <dbReference type="ARBA" id="ARBA00022989"/>
    </source>
</evidence>
<keyword evidence="17" id="KW-0406">Ion transport</keyword>
<accession>A0AAU9SQ23</accession>
<feature type="domain" description="C2" evidence="23">
    <location>
        <begin position="817"/>
        <end position="958"/>
    </location>
</feature>
<comment type="similarity">
    <text evidence="6">Belongs to the MscS (TC 1.A.23) family.</text>
</comment>
<evidence type="ECO:0000313" key="26">
    <source>
        <dbReference type="Proteomes" id="UP000836841"/>
    </source>
</evidence>
<comment type="cofactor">
    <cofactor evidence="2">
        <name>Ca(2+)</name>
        <dbReference type="ChEBI" id="CHEBI:29108"/>
    </cofactor>
</comment>
<dbReference type="InterPro" id="IPR000008">
    <property type="entry name" value="C2_dom"/>
</dbReference>
<evidence type="ECO:0000256" key="1">
    <source>
        <dbReference type="ARBA" id="ARBA00000798"/>
    </source>
</evidence>
<keyword evidence="10 22" id="KW-0812">Transmembrane</keyword>
<dbReference type="Pfam" id="PF12357">
    <property type="entry name" value="PLD_C"/>
    <property type="match status" value="1"/>
</dbReference>
<dbReference type="Pfam" id="PF00924">
    <property type="entry name" value="MS_channel_2nd"/>
    <property type="match status" value="1"/>
</dbReference>
<evidence type="ECO:0000256" key="11">
    <source>
        <dbReference type="ARBA" id="ARBA00022723"/>
    </source>
</evidence>
<evidence type="ECO:0000256" key="18">
    <source>
        <dbReference type="ARBA" id="ARBA00023098"/>
    </source>
</evidence>
<dbReference type="CDD" id="cd04015">
    <property type="entry name" value="C2_plant_PLD"/>
    <property type="match status" value="1"/>
</dbReference>
<dbReference type="PROSITE" id="PS50035">
    <property type="entry name" value="PLD"/>
    <property type="match status" value="2"/>
</dbReference>
<dbReference type="GO" id="GO:0046872">
    <property type="term" value="F:metal ion binding"/>
    <property type="evidence" value="ECO:0007669"/>
    <property type="project" value="UniProtKB-KW"/>
</dbReference>
<evidence type="ECO:0000256" key="19">
    <source>
        <dbReference type="ARBA" id="ARBA00023136"/>
    </source>
</evidence>
<dbReference type="PANTHER" id="PTHR18896:SF148">
    <property type="entry name" value="PHOSPHOLIPASE D BETA 2"/>
    <property type="match status" value="1"/>
</dbReference>
<feature type="compositionally biased region" description="Low complexity" evidence="21">
    <location>
        <begin position="704"/>
        <end position="719"/>
    </location>
</feature>
<proteinExistence type="inferred from homology"/>
<dbReference type="SUPFAM" id="SSF56024">
    <property type="entry name" value="Phospholipase D/nuclease"/>
    <property type="match status" value="2"/>
</dbReference>
<dbReference type="InterPro" id="IPR010920">
    <property type="entry name" value="LSM_dom_sf"/>
</dbReference>
<dbReference type="SUPFAM" id="SSF50182">
    <property type="entry name" value="Sm-like ribonucleoproteins"/>
    <property type="match status" value="1"/>
</dbReference>
<keyword evidence="18" id="KW-0443">Lipid metabolism</keyword>
<keyword evidence="9" id="KW-0963">Cytoplasm</keyword>
<evidence type="ECO:0000256" key="10">
    <source>
        <dbReference type="ARBA" id="ARBA00022692"/>
    </source>
</evidence>
<keyword evidence="20" id="KW-0407">Ion channel</keyword>
<evidence type="ECO:0000256" key="14">
    <source>
        <dbReference type="ARBA" id="ARBA00022837"/>
    </source>
</evidence>
<dbReference type="FunFam" id="3.30.870.10:FF:000027">
    <property type="entry name" value="Phospholipase D"/>
    <property type="match status" value="1"/>
</dbReference>
<feature type="compositionally biased region" description="Pro residues" evidence="21">
    <location>
        <begin position="683"/>
        <end position="703"/>
    </location>
</feature>
<keyword evidence="16 22" id="KW-1133">Transmembrane helix</keyword>
<dbReference type="Pfam" id="PF00614">
    <property type="entry name" value="PLDc"/>
    <property type="match status" value="2"/>
</dbReference>
<dbReference type="GO" id="GO:0034220">
    <property type="term" value="P:monoatomic ion transmembrane transport"/>
    <property type="evidence" value="ECO:0007669"/>
    <property type="project" value="UniProtKB-KW"/>
</dbReference>
<evidence type="ECO:0000256" key="5">
    <source>
        <dbReference type="ARBA" id="ARBA00004496"/>
    </source>
</evidence>
<protein>
    <recommendedName>
        <fullName evidence="8">phospholipase D</fullName>
        <ecNumber evidence="8">3.1.4.4</ecNumber>
    </recommendedName>
</protein>
<dbReference type="InterPro" id="IPR011014">
    <property type="entry name" value="MscS_channel_TM-2"/>
</dbReference>
<evidence type="ECO:0000256" key="20">
    <source>
        <dbReference type="ARBA" id="ARBA00023303"/>
    </source>
</evidence>
<evidence type="ECO:0000256" key="13">
    <source>
        <dbReference type="ARBA" id="ARBA00022801"/>
    </source>
</evidence>
<sequence length="1642" mass="180800">METKEGDESLSPARILERKSQSLAIIIKPLQIECSMAGVRLSILRSLHRSNKSSSKQSSRPFSRVAEYANLGPTRSSPVKKKEPYASFNLLNSHARAIGCGYTLDVASSTVSFSSNLRLHNAMPFNYSTPLLAHSSCARAFNTKPDNLPGATGSGDGNGIDWVEKAKDVLRSSVDSFTETAKKAQESSAELSPHVQQFLDSNPYFKEVIGPVSLTMTGTLFAWIVMPRVLRRFHRYAMQSSAVLLPEGFSNEDVPYEKSFWGALEDPARYLVTFMAFAQIAAMVAPTTVAAQYISPALKGAVILSLVWFLHRWKTNVITRMLSAKSFAGLDRERVLTLDKVSSVGLFAIGLMASAEACGVAVQSILTVGGVGGVATAFAARDILGNVLSGLSMQFSKPFSMGDTIKAGSVEGQVVEMGLTTTSLLNAEKFPVLVPNSLFSSQVIVNKSRAQWRAIASKIPLQIDDLDKIPQITNEIKETLRSNTRVFLGKEAPYCYLSRVEKSFAELTIGCNLKYMGKEEFYATQQEVLLESVKIIKKHGASLETPSSSSPRIFCANARLVSTIVNSGIGISWFLCAVEMENYGSQSPPPYPYYPGGAPPYRPPNSDPYPPPPQAYPYPPPPPLHHHGSMSHSGPLDYTHRPPPLHHHGSMSHSGPLDYSHRPPSLHHHGSMSHSGPLDYSHRPPPSPHYYDQPPPYPYPPHQPTLQPHASFGNYQEPGLYPPPPQDPPQPHYGHGNLSSGGSSSPPLYPPLHDLMGGLSVSASQPSAPASPPAPSAPSLPSNSWQGGYYGDSFSSHSHLSHSGRLDSSSHGYASPHSPGMQIVPSGKASLKVLLLHGNLDIWVSRANNLPNMDMFHNTLGAVFGSITNMIEGQLSKKVTSDPYVSISVAGAVLGRTYVISNSENPVWQQHFYVPVAHHAAEVHFVVKDSDVVGSQLIGIVKIPAEQIYSGARIEGTYTILSSSGKPCKPGATLTLSIQYTSTDKLSVYHSGVGGGPNYQGCPGTYFPLREGGNVTLYQDAHVPEGMLPGIGLGNGMYYEHGKCWQDMFHSICQARRWSVWHKVRLGREKGDPAAECTLGELLRSKSREGVRVLLLVWDDPTSRDILGYVKDGMMGTHDEETRRFFKHSSVNVLLCSRNAGKRHSWAKQTEVGTIYTHHQKTLIVDADAGGNRRKIVAFVGGLDLCDGRYDTPQHPLFRTLQTDHKGDYHNPTFTGNTSGCPREPWHDLHSKIDGPAAYDVLTNFEERWMKAAKPHRINKLKTSYDDALLKIERIPDILGVFDAPTVSANDPEAWHVQIFRSIDSNSVKGFPKDPKYATSKNLMCGKNVLIDMSIHTAYVKAIRAAQHFIYIENQYFIGSSYNWNAHKNIGADNLIPMEIALKIADKIRANERFAAYIVIPMWPEGVPTGAATQRILYWQHKTMQMMYGTIYNALVEAGLQDKFSPQDYLNFFCLGNREMVNGNNEAGTGHPSNDNTPQASCRKSRRFMIYVHSKGMVVDDEYVVIGSANINQRSMEGTRDTEIAMGAYQPQHTWARRQSGPRGQIYGYRMSLWAEHMGALDDSYAEPESLECVSKVRRMAEENWRQFRAEQVSEMRGHLLKYPVEVDGKGKVRPLPGSEEFPDVGGNIVGSFLAIQENLTI</sequence>
<evidence type="ECO:0000259" key="23">
    <source>
        <dbReference type="PROSITE" id="PS50004"/>
    </source>
</evidence>
<keyword evidence="12" id="KW-0677">Repeat</keyword>
<dbReference type="InterPro" id="IPR015679">
    <property type="entry name" value="PLipase_D_fam"/>
</dbReference>
<feature type="compositionally biased region" description="Pro residues" evidence="21">
    <location>
        <begin position="598"/>
        <end position="623"/>
    </location>
</feature>
<feature type="region of interest" description="Disordered" evidence="21">
    <location>
        <begin position="598"/>
        <end position="783"/>
    </location>
</feature>
<evidence type="ECO:0000313" key="25">
    <source>
        <dbReference type="EMBL" id="CAH2069107.1"/>
    </source>
</evidence>
<dbReference type="InterPro" id="IPR001736">
    <property type="entry name" value="PLipase_D/transphosphatidylase"/>
</dbReference>
<evidence type="ECO:0000256" key="12">
    <source>
        <dbReference type="ARBA" id="ARBA00022737"/>
    </source>
</evidence>
<keyword evidence="15" id="KW-0442">Lipid degradation</keyword>
<dbReference type="Gene3D" id="2.60.40.150">
    <property type="entry name" value="C2 domain"/>
    <property type="match status" value="1"/>
</dbReference>
<evidence type="ECO:0000256" key="9">
    <source>
        <dbReference type="ARBA" id="ARBA00022490"/>
    </source>
</evidence>
<dbReference type="EC" id="3.1.4.4" evidence="8"/>
<dbReference type="Proteomes" id="UP000836841">
    <property type="component" value="Chromosome 6"/>
</dbReference>
<keyword evidence="26" id="KW-1185">Reference proteome</keyword>
<dbReference type="GO" id="GO:0005737">
    <property type="term" value="C:cytoplasm"/>
    <property type="evidence" value="ECO:0007669"/>
    <property type="project" value="UniProtKB-SubCell"/>
</dbReference>
<keyword evidence="19 22" id="KW-0472">Membrane</keyword>
<keyword evidence="17" id="KW-0813">Transport</keyword>
<feature type="compositionally biased region" description="Pro residues" evidence="21">
    <location>
        <begin position="769"/>
        <end position="778"/>
    </location>
</feature>
<keyword evidence="14" id="KW-0106">Calcium</keyword>
<feature type="compositionally biased region" description="Low complexity" evidence="21">
    <location>
        <begin position="796"/>
        <end position="811"/>
    </location>
</feature>
<evidence type="ECO:0000256" key="17">
    <source>
        <dbReference type="ARBA" id="ARBA00023065"/>
    </source>
</evidence>
<evidence type="ECO:0000256" key="7">
    <source>
        <dbReference type="ARBA" id="ARBA00010683"/>
    </source>
</evidence>
<dbReference type="SUPFAM" id="SSF82861">
    <property type="entry name" value="Mechanosensitive channel protein MscS (YggB), transmembrane region"/>
    <property type="match status" value="1"/>
</dbReference>
<feature type="transmembrane region" description="Helical" evidence="22">
    <location>
        <begin position="293"/>
        <end position="311"/>
    </location>
</feature>
<evidence type="ECO:0000256" key="6">
    <source>
        <dbReference type="ARBA" id="ARBA00008017"/>
    </source>
</evidence>
<dbReference type="InterPro" id="IPR035892">
    <property type="entry name" value="C2_domain_sf"/>
</dbReference>
<feature type="transmembrane region" description="Helical" evidence="22">
    <location>
        <begin position="208"/>
        <end position="226"/>
    </location>
</feature>
<dbReference type="FunFam" id="3.30.870.10:FF:000025">
    <property type="entry name" value="Phospholipase D delta"/>
    <property type="match status" value="1"/>
</dbReference>
<evidence type="ECO:0000256" key="15">
    <source>
        <dbReference type="ARBA" id="ARBA00022963"/>
    </source>
</evidence>
<dbReference type="FunFam" id="2.60.40.150:FF:000193">
    <property type="entry name" value="Phospholipase D delta"/>
    <property type="match status" value="1"/>
</dbReference>
<dbReference type="Pfam" id="PF00168">
    <property type="entry name" value="C2"/>
    <property type="match status" value="1"/>
</dbReference>